<organism evidence="3 4">
    <name type="scientific">Ancylobacter aquaticus</name>
    <dbReference type="NCBI Taxonomy" id="100"/>
    <lineage>
        <taxon>Bacteria</taxon>
        <taxon>Pseudomonadati</taxon>
        <taxon>Pseudomonadota</taxon>
        <taxon>Alphaproteobacteria</taxon>
        <taxon>Hyphomicrobiales</taxon>
        <taxon>Xanthobacteraceae</taxon>
        <taxon>Ancylobacter</taxon>
    </lineage>
</organism>
<accession>A0A4R1IH56</accession>
<sequence>MLFRLVRPVRRSDTRNPQFVLRIPKDLKTRLAGMTLEVPRGDAFVSIKVSEKTQSIRFSLGTSEPTEAKQRQAVAVAHLERVFSALRSGTLTTLTHKQTLALAGEAYRMLVEKHEDDPGPIEPWDVAMIVNATALAGQPLGRDWPLRIETKEERRLRALEQRFGVVADQVLARNGLVVDEKSRAELLFQVGLAYNQATVRLSNNAGGDYSPDPKADRFGAPYAPTAQPVAPVRAARRP</sequence>
<dbReference type="EMBL" id="SMFY01000001">
    <property type="protein sequence ID" value="TCK30762.1"/>
    <property type="molecule type" value="Genomic_DNA"/>
</dbReference>
<comment type="caution">
    <text evidence="3">The sequence shown here is derived from an EMBL/GenBank/DDBJ whole genome shotgun (WGS) entry which is preliminary data.</text>
</comment>
<gene>
    <name evidence="3" type="ORF">EV667_0862</name>
</gene>
<feature type="region of interest" description="Disordered" evidence="1">
    <location>
        <begin position="205"/>
        <end position="238"/>
    </location>
</feature>
<proteinExistence type="predicted"/>
<name>A0A4R1IH56_ANCAQ</name>
<feature type="compositionally biased region" description="Low complexity" evidence="1">
    <location>
        <begin position="228"/>
        <end position="238"/>
    </location>
</feature>
<dbReference type="Pfam" id="PF20172">
    <property type="entry name" value="DUF6538"/>
    <property type="match status" value="1"/>
</dbReference>
<keyword evidence="4" id="KW-1185">Reference proteome</keyword>
<dbReference type="OrthoDB" id="9784724at2"/>
<dbReference type="Proteomes" id="UP000295030">
    <property type="component" value="Unassembled WGS sequence"/>
</dbReference>
<evidence type="ECO:0000259" key="2">
    <source>
        <dbReference type="Pfam" id="PF20172"/>
    </source>
</evidence>
<dbReference type="AlphaFoldDB" id="A0A4R1IH56"/>
<protein>
    <recommendedName>
        <fullName evidence="2">DUF6538 domain-containing protein</fullName>
    </recommendedName>
</protein>
<evidence type="ECO:0000313" key="3">
    <source>
        <dbReference type="EMBL" id="TCK30762.1"/>
    </source>
</evidence>
<evidence type="ECO:0000256" key="1">
    <source>
        <dbReference type="SAM" id="MobiDB-lite"/>
    </source>
</evidence>
<feature type="domain" description="DUF6538" evidence="2">
    <location>
        <begin position="19"/>
        <end position="87"/>
    </location>
</feature>
<reference evidence="3 4" key="1">
    <citation type="submission" date="2019-03" db="EMBL/GenBank/DDBJ databases">
        <title>Genomic Encyclopedia of Type Strains, Phase IV (KMG-IV): sequencing the most valuable type-strain genomes for metagenomic binning, comparative biology and taxonomic classification.</title>
        <authorList>
            <person name="Goeker M."/>
        </authorList>
    </citation>
    <scope>NUCLEOTIDE SEQUENCE [LARGE SCALE GENOMIC DNA]</scope>
    <source>
        <strain evidence="3 4">DSM 101</strain>
    </source>
</reference>
<evidence type="ECO:0000313" key="4">
    <source>
        <dbReference type="Proteomes" id="UP000295030"/>
    </source>
</evidence>
<dbReference type="InterPro" id="IPR046668">
    <property type="entry name" value="DUF6538"/>
</dbReference>
<dbReference type="RefSeq" id="WP_131834047.1">
    <property type="nucleotide sequence ID" value="NZ_SMFY01000001.1"/>
</dbReference>